<keyword evidence="3" id="KW-1185">Reference proteome</keyword>
<proteinExistence type="predicted"/>
<sequence>MMKNVNTLRESAQQTCKKLFDTIVAEYVTLQGKLSVIVYSTDMDGCISLQAQTSKVSTMVFVAAIRFGSGNGRGPPSFTKAGKFSQQIGDEGDNDPKFASVLHSKKGKGRGSSSSEKSKNNDGKNLEACSNVDLEKIAPDPNLPLLQNQDRMDNYKEYPSSQSQIPFPIKVNDKGSNLPSNHIGISIGNQLDHEKDKTSYNSFVSLHNQTHSTLEAISKGTSPQGYQKRKDIGNWLLDGLQDLKFSLSKKWKSCVMKKVIFYEEKMEIPIFEVIVNESMRVKGVEGFLADKSTEAVIATPESNVQADGLYQDHPHHI</sequence>
<name>A0ABR2PQC6_9ROSI</name>
<organism evidence="2 3">
    <name type="scientific">Hibiscus sabdariffa</name>
    <name type="common">roselle</name>
    <dbReference type="NCBI Taxonomy" id="183260"/>
    <lineage>
        <taxon>Eukaryota</taxon>
        <taxon>Viridiplantae</taxon>
        <taxon>Streptophyta</taxon>
        <taxon>Embryophyta</taxon>
        <taxon>Tracheophyta</taxon>
        <taxon>Spermatophyta</taxon>
        <taxon>Magnoliopsida</taxon>
        <taxon>eudicotyledons</taxon>
        <taxon>Gunneridae</taxon>
        <taxon>Pentapetalae</taxon>
        <taxon>rosids</taxon>
        <taxon>malvids</taxon>
        <taxon>Malvales</taxon>
        <taxon>Malvaceae</taxon>
        <taxon>Malvoideae</taxon>
        <taxon>Hibiscus</taxon>
    </lineage>
</organism>
<dbReference type="EMBL" id="JBBPBN010000054">
    <property type="protein sequence ID" value="KAK8990528.1"/>
    <property type="molecule type" value="Genomic_DNA"/>
</dbReference>
<evidence type="ECO:0000313" key="3">
    <source>
        <dbReference type="Proteomes" id="UP001396334"/>
    </source>
</evidence>
<feature type="compositionally biased region" description="Basic and acidic residues" evidence="1">
    <location>
        <begin position="116"/>
        <end position="125"/>
    </location>
</feature>
<evidence type="ECO:0000256" key="1">
    <source>
        <dbReference type="SAM" id="MobiDB-lite"/>
    </source>
</evidence>
<accession>A0ABR2PQC6</accession>
<comment type="caution">
    <text evidence="2">The sequence shown here is derived from an EMBL/GenBank/DDBJ whole genome shotgun (WGS) entry which is preliminary data.</text>
</comment>
<dbReference type="Proteomes" id="UP001396334">
    <property type="component" value="Unassembled WGS sequence"/>
</dbReference>
<feature type="region of interest" description="Disordered" evidence="1">
    <location>
        <begin position="72"/>
        <end position="126"/>
    </location>
</feature>
<reference evidence="2 3" key="1">
    <citation type="journal article" date="2024" name="G3 (Bethesda)">
        <title>Genome assembly of Hibiscus sabdariffa L. provides insights into metabolisms of medicinal natural products.</title>
        <authorList>
            <person name="Kim T."/>
        </authorList>
    </citation>
    <scope>NUCLEOTIDE SEQUENCE [LARGE SCALE GENOMIC DNA]</scope>
    <source>
        <strain evidence="2">TK-2024</strain>
        <tissue evidence="2">Old leaves</tissue>
    </source>
</reference>
<protein>
    <submittedName>
        <fullName evidence="2">Uncharacterized protein</fullName>
    </submittedName>
</protein>
<gene>
    <name evidence="2" type="ORF">V6N11_009225</name>
</gene>
<evidence type="ECO:0000313" key="2">
    <source>
        <dbReference type="EMBL" id="KAK8990528.1"/>
    </source>
</evidence>